<dbReference type="EMBL" id="JBHTLX010000021">
    <property type="protein sequence ID" value="MFD1249511.1"/>
    <property type="molecule type" value="Genomic_DNA"/>
</dbReference>
<reference evidence="3" key="1">
    <citation type="journal article" date="2019" name="Int. J. Syst. Evol. Microbiol.">
        <title>The Global Catalogue of Microorganisms (GCM) 10K type strain sequencing project: providing services to taxonomists for standard genome sequencing and annotation.</title>
        <authorList>
            <consortium name="The Broad Institute Genomics Platform"/>
            <consortium name="The Broad Institute Genome Sequencing Center for Infectious Disease"/>
            <person name="Wu L."/>
            <person name="Ma J."/>
        </authorList>
    </citation>
    <scope>NUCLEOTIDE SEQUENCE [LARGE SCALE GENOMIC DNA]</scope>
    <source>
        <strain evidence="3">CCUG 52478</strain>
    </source>
</reference>
<dbReference type="Proteomes" id="UP001597229">
    <property type="component" value="Unassembled WGS sequence"/>
</dbReference>
<organism evidence="2 3">
    <name type="scientific">Nocardioides ginsengisoli</name>
    <dbReference type="NCBI Taxonomy" id="363868"/>
    <lineage>
        <taxon>Bacteria</taxon>
        <taxon>Bacillati</taxon>
        <taxon>Actinomycetota</taxon>
        <taxon>Actinomycetes</taxon>
        <taxon>Propionibacteriales</taxon>
        <taxon>Nocardioidaceae</taxon>
        <taxon>Nocardioides</taxon>
    </lineage>
</organism>
<dbReference type="PANTHER" id="PTHR34853">
    <property type="match status" value="1"/>
</dbReference>
<dbReference type="Pfam" id="PF03583">
    <property type="entry name" value="LIP"/>
    <property type="match status" value="1"/>
</dbReference>
<accession>A0ABW3W2H0</accession>
<dbReference type="RefSeq" id="WP_367919852.1">
    <property type="nucleotide sequence ID" value="NZ_BAABAC010000024.1"/>
</dbReference>
<name>A0ABW3W2H0_9ACTN</name>
<proteinExistence type="predicted"/>
<gene>
    <name evidence="2" type="ORF">ACFQ3F_17050</name>
</gene>
<dbReference type="InterPro" id="IPR029058">
    <property type="entry name" value="AB_hydrolase_fold"/>
</dbReference>
<keyword evidence="1" id="KW-0732">Signal</keyword>
<sequence>MVARARSGGLLALALALVAVLATLTPGAAAPALAAPAPAAPDPFFAYTGAKPLADYAPGAVLKTRALPYTLAGLPLPLRVVQVVFRTTDQRGRAVAGVTSIVKPLAGTTKRVISYQSFYDSLDPEHGPSRAIAGSRESGAMAAHVETVLMSTFLLQGYAILMPDTEGPTADFAAGPEYGQVTLDGIRAALAAPGTGIASTAKVGLIGYSGGAIATNWASVLAPSYAPDVNRRLVGAAEGGVLVRPAANLGYVDGSRVWAGVMPMAVVGVSRGFGIDLTPYLSDNGRQVYDELQKAPILDVLGHYPGLTWKRLTKPAYADPARIPAFVTTVNQLNLGTRPTPTVPMFIGQGTGGELEGTRASAALGKGDGVMIAGDVRSLARQYCAAGLPVVHHEYPLSHFTSVPFWLPEAIAWLSARFAGRAAPSNCASIAPGNPLTPLRAAG</sequence>
<protein>
    <submittedName>
        <fullName evidence="2">Lipase family protein</fullName>
    </submittedName>
</protein>
<feature type="chain" id="PRO_5046243618" evidence="1">
    <location>
        <begin position="35"/>
        <end position="443"/>
    </location>
</feature>
<comment type="caution">
    <text evidence="2">The sequence shown here is derived from an EMBL/GenBank/DDBJ whole genome shotgun (WGS) entry which is preliminary data.</text>
</comment>
<evidence type="ECO:0000256" key="1">
    <source>
        <dbReference type="SAM" id="SignalP"/>
    </source>
</evidence>
<keyword evidence="3" id="KW-1185">Reference proteome</keyword>
<dbReference type="InterPro" id="IPR005152">
    <property type="entry name" value="Lipase_secreted"/>
</dbReference>
<dbReference type="Gene3D" id="3.40.50.1820">
    <property type="entry name" value="alpha/beta hydrolase"/>
    <property type="match status" value="1"/>
</dbReference>
<dbReference type="PANTHER" id="PTHR34853:SF1">
    <property type="entry name" value="LIPASE 5"/>
    <property type="match status" value="1"/>
</dbReference>
<evidence type="ECO:0000313" key="2">
    <source>
        <dbReference type="EMBL" id="MFD1249511.1"/>
    </source>
</evidence>
<dbReference type="SUPFAM" id="SSF53474">
    <property type="entry name" value="alpha/beta-Hydrolases"/>
    <property type="match status" value="1"/>
</dbReference>
<evidence type="ECO:0000313" key="3">
    <source>
        <dbReference type="Proteomes" id="UP001597229"/>
    </source>
</evidence>
<dbReference type="PIRSF" id="PIRSF029171">
    <property type="entry name" value="Esterase_LipA"/>
    <property type="match status" value="1"/>
</dbReference>
<feature type="signal peptide" evidence="1">
    <location>
        <begin position="1"/>
        <end position="34"/>
    </location>
</feature>
<dbReference type="Gene3D" id="1.10.260.130">
    <property type="match status" value="1"/>
</dbReference>